<evidence type="ECO:0000259" key="15">
    <source>
        <dbReference type="PROSITE" id="PS51490"/>
    </source>
</evidence>
<evidence type="ECO:0000256" key="6">
    <source>
        <dbReference type="ARBA" id="ARBA00022826"/>
    </source>
</evidence>
<keyword evidence="12 13" id="KW-0407">Ion channel</keyword>
<dbReference type="Gene3D" id="1.10.287.70">
    <property type="match status" value="1"/>
</dbReference>
<dbReference type="GO" id="GO:0005783">
    <property type="term" value="C:endoplasmic reticulum"/>
    <property type="evidence" value="ECO:0007669"/>
    <property type="project" value="EnsemblPlants"/>
</dbReference>
<evidence type="ECO:0000256" key="12">
    <source>
        <dbReference type="ARBA" id="ARBA00023303"/>
    </source>
</evidence>
<dbReference type="FunFam" id="1.10.287.70:FF:000123">
    <property type="entry name" value="Potassium channel KAT3"/>
    <property type="match status" value="1"/>
</dbReference>
<dbReference type="InterPro" id="IPR000595">
    <property type="entry name" value="cNMP-bd_dom"/>
</dbReference>
<reference evidence="16 17" key="1">
    <citation type="journal article" date="2012" name="Nat. Biotechnol.">
        <title>Draft genome sequence of pigeonpea (Cajanus cajan), an orphan legume crop of resource-poor farmers.</title>
        <authorList>
            <person name="Varshney R.K."/>
            <person name="Chen W."/>
            <person name="Li Y."/>
            <person name="Bharti A.K."/>
            <person name="Saxena R.K."/>
            <person name="Schlueter J.A."/>
            <person name="Donoghue M.T."/>
            <person name="Azam S."/>
            <person name="Fan G."/>
            <person name="Whaley A.M."/>
            <person name="Farmer A.D."/>
            <person name="Sheridan J."/>
            <person name="Iwata A."/>
            <person name="Tuteja R."/>
            <person name="Penmetsa R.V."/>
            <person name="Wu W."/>
            <person name="Upadhyaya H.D."/>
            <person name="Yang S.P."/>
            <person name="Shah T."/>
            <person name="Saxena K.B."/>
            <person name="Michael T."/>
            <person name="McCombie W.R."/>
            <person name="Yang B."/>
            <person name="Zhang G."/>
            <person name="Yang H."/>
            <person name="Wang J."/>
            <person name="Spillane C."/>
            <person name="Cook D.R."/>
            <person name="May G.D."/>
            <person name="Xu X."/>
            <person name="Jackson S.A."/>
        </authorList>
    </citation>
    <scope>NUCLEOTIDE SEQUENCE [LARGE SCALE GENOMIC DNA]</scope>
    <source>
        <strain evidence="17">cv. Asha</strain>
    </source>
</reference>
<evidence type="ECO:0000256" key="8">
    <source>
        <dbReference type="ARBA" id="ARBA00022958"/>
    </source>
</evidence>
<name>A0A151SR39_CAJCA</name>
<dbReference type="PANTHER" id="PTHR45743">
    <property type="entry name" value="POTASSIUM CHANNEL AKT1"/>
    <property type="match status" value="1"/>
</dbReference>
<evidence type="ECO:0000313" key="17">
    <source>
        <dbReference type="Proteomes" id="UP000075243"/>
    </source>
</evidence>
<evidence type="ECO:0000259" key="14">
    <source>
        <dbReference type="PROSITE" id="PS50042"/>
    </source>
</evidence>
<keyword evidence="3 13" id="KW-0813">Transport</keyword>
<evidence type="ECO:0000256" key="9">
    <source>
        <dbReference type="ARBA" id="ARBA00022989"/>
    </source>
</evidence>
<organism evidence="16 17">
    <name type="scientific">Cajanus cajan</name>
    <name type="common">Pigeon pea</name>
    <name type="synonym">Cajanus indicus</name>
    <dbReference type="NCBI Taxonomy" id="3821"/>
    <lineage>
        <taxon>Eukaryota</taxon>
        <taxon>Viridiplantae</taxon>
        <taxon>Streptophyta</taxon>
        <taxon>Embryophyta</taxon>
        <taxon>Tracheophyta</taxon>
        <taxon>Spermatophyta</taxon>
        <taxon>Magnoliopsida</taxon>
        <taxon>eudicotyledons</taxon>
        <taxon>Gunneridae</taxon>
        <taxon>Pentapetalae</taxon>
        <taxon>rosids</taxon>
        <taxon>fabids</taxon>
        <taxon>Fabales</taxon>
        <taxon>Fabaceae</taxon>
        <taxon>Papilionoideae</taxon>
        <taxon>50 kb inversion clade</taxon>
        <taxon>NPAAA clade</taxon>
        <taxon>indigoferoid/millettioid clade</taxon>
        <taxon>Phaseoleae</taxon>
        <taxon>Cajanus</taxon>
    </lineage>
</organism>
<feature type="domain" description="Cyclic nucleotide-binding" evidence="14">
    <location>
        <begin position="362"/>
        <end position="481"/>
    </location>
</feature>
<keyword evidence="8 13" id="KW-0630">Potassium</keyword>
<dbReference type="SUPFAM" id="SSF81324">
    <property type="entry name" value="Voltage-gated potassium channels"/>
    <property type="match status" value="1"/>
</dbReference>
<sequence>MSVLSLVRRRSSGEIRNLTSVYSSLFAFGTIIDDEGYSNLRKYVIAPYDRRYQLWQTFLVALVVYSAWASPFELAFRELLVGSLLPVDLLVDTFFAVDIILTFFVAYLDTSTYLLVDDHKKIALRYVKKLHFTMDLASTLPFEQIHQILTGKPNKSEVFGFLIMLRLWRLRRVSELFARLEKDIRINYSTARFCKLICVTLFAVHFAGCMYFWLAVQHKTPKNTWIGNKTEDFKDLSIGLGYTYSMYWSVSTLTTVGYGDFYAVNLTEKLFSILYMLFNIGLAAYIIGNMTILLVHSSVQTLDMRSAFNKILRYANKNRLPEGLKEQMLAHMQLKFKTAELQQEVLQDLPKTIRSSIARHLFQNIVETTYLFKGVSEMKAEYYPSKVDIILQNEMPTYLYILVSGSLDVLIYKNGSEQFLFKLESGGMAGEIGVLFNIPQPYTVRSKELSQVIRINHHHFKQMVQPFSDDGNTIIYNLIQYLNGLKGKVPDEMSCVTELTGDLHDEEPFNTESLPSRIGSMLMILIAGRTRDFSPLSSSVSIRVKIHGHHPNENKTGNETTQKLILLPNSAEDLLRIAENKFGKRRSKILMADGSEVEELIAIRENDELYII</sequence>
<accession>A0A151SR39</accession>
<dbReference type="OMA" id="ELQMDHI"/>
<feature type="transmembrane region" description="Helical" evidence="13">
    <location>
        <begin position="193"/>
        <end position="214"/>
    </location>
</feature>
<keyword evidence="9 13" id="KW-1133">Transmembrane helix</keyword>
<keyword evidence="4 13" id="KW-0633">Potassium transport</keyword>
<dbReference type="GO" id="GO:0034702">
    <property type="term" value="C:monoatomic ion channel complex"/>
    <property type="evidence" value="ECO:0007669"/>
    <property type="project" value="UniProtKB-KW"/>
</dbReference>
<dbReference type="Pfam" id="PF00027">
    <property type="entry name" value="cNMP_binding"/>
    <property type="match status" value="1"/>
</dbReference>
<dbReference type="PROSITE" id="PS51490">
    <property type="entry name" value="KHA"/>
    <property type="match status" value="1"/>
</dbReference>
<comment type="function">
    <text evidence="13">Potassium channel.</text>
</comment>
<dbReference type="GO" id="GO:0005886">
    <property type="term" value="C:plasma membrane"/>
    <property type="evidence" value="ECO:0007669"/>
    <property type="project" value="EnsemblPlants"/>
</dbReference>
<dbReference type="InterPro" id="IPR014710">
    <property type="entry name" value="RmlC-like_jellyroll"/>
</dbReference>
<dbReference type="Pfam" id="PF11834">
    <property type="entry name" value="KHA"/>
    <property type="match status" value="1"/>
</dbReference>
<evidence type="ECO:0000256" key="1">
    <source>
        <dbReference type="ARBA" id="ARBA00004141"/>
    </source>
</evidence>
<protein>
    <recommendedName>
        <fullName evidence="13">Potassium channel</fullName>
    </recommendedName>
</protein>
<dbReference type="PRINTS" id="PR01463">
    <property type="entry name" value="EAGCHANLFMLY"/>
</dbReference>
<keyword evidence="7 13" id="KW-0851">Voltage-gated channel</keyword>
<evidence type="ECO:0000256" key="10">
    <source>
        <dbReference type="ARBA" id="ARBA00023065"/>
    </source>
</evidence>
<evidence type="ECO:0000256" key="4">
    <source>
        <dbReference type="ARBA" id="ARBA00022538"/>
    </source>
</evidence>
<dbReference type="SUPFAM" id="SSF51206">
    <property type="entry name" value="cAMP-binding domain-like"/>
    <property type="match status" value="1"/>
</dbReference>
<keyword evidence="5 13" id="KW-0812">Transmembrane</keyword>
<dbReference type="Gene3D" id="2.60.120.10">
    <property type="entry name" value="Jelly Rolls"/>
    <property type="match status" value="1"/>
</dbReference>
<dbReference type="GO" id="GO:0005249">
    <property type="term" value="F:voltage-gated potassium channel activity"/>
    <property type="evidence" value="ECO:0007669"/>
    <property type="project" value="UniProtKB-UniRule"/>
</dbReference>
<dbReference type="InterPro" id="IPR045319">
    <property type="entry name" value="KAT/AKT"/>
</dbReference>
<dbReference type="STRING" id="3821.A0A151SR39"/>
<dbReference type="Gramene" id="C.cajan_03382.t">
    <property type="protein sequence ID" value="C.cajan_03382.t"/>
    <property type="gene ID" value="C.cajan_03382"/>
</dbReference>
<comment type="similarity">
    <text evidence="2 13">Belongs to the potassium channel family. Plant (TC 1.A.1.4) subfamily.</text>
</comment>
<keyword evidence="6 13" id="KW-0631">Potassium channel</keyword>
<comment type="subunit">
    <text evidence="13">The potassium channel is composed of a homo- or heterotetrameric complex of pore-forming subunits.</text>
</comment>
<evidence type="ECO:0000256" key="5">
    <source>
        <dbReference type="ARBA" id="ARBA00022692"/>
    </source>
</evidence>
<keyword evidence="17" id="KW-1185">Reference proteome</keyword>
<proteinExistence type="inferred from homology"/>
<comment type="caution">
    <text evidence="13">Lacks conserved residue(s) required for the propagation of feature annotation.</text>
</comment>
<dbReference type="InterPro" id="IPR003938">
    <property type="entry name" value="K_chnl_volt-dep_EAG/ELK/ERG"/>
</dbReference>
<dbReference type="PANTHER" id="PTHR45743:SF27">
    <property type="entry name" value="POTASSIUM CHANNEL KAT3"/>
    <property type="match status" value="1"/>
</dbReference>
<gene>
    <name evidence="16" type="ORF">KK1_003460</name>
</gene>
<evidence type="ECO:0000256" key="3">
    <source>
        <dbReference type="ARBA" id="ARBA00022448"/>
    </source>
</evidence>
<keyword evidence="11 13" id="KW-0472">Membrane</keyword>
<dbReference type="InterPro" id="IPR021789">
    <property type="entry name" value="KHA_dom"/>
</dbReference>
<evidence type="ECO:0000313" key="16">
    <source>
        <dbReference type="EMBL" id="KYP57202.1"/>
    </source>
</evidence>
<feature type="domain" description="KHA" evidence="15">
    <location>
        <begin position="543"/>
        <end position="612"/>
    </location>
</feature>
<feature type="transmembrane region" description="Helical" evidence="13">
    <location>
        <begin position="52"/>
        <end position="69"/>
    </location>
</feature>
<comment type="subcellular location">
    <subcellularLocation>
        <location evidence="1 13">Membrane</location>
        <topology evidence="1 13">Multi-pass membrane protein</topology>
    </subcellularLocation>
</comment>
<dbReference type="FunFam" id="2.60.120.10:FF:000074">
    <property type="entry name" value="Potassium channel KAT2"/>
    <property type="match status" value="1"/>
</dbReference>
<comment type="domain">
    <text evidence="13">The segment S4 is probably the voltage-sensor and is characterized by a series of positively charged amino acids. The pore-forming region H5 is enclosed by the transmembrane segments S5 and S6 in the Shaker-type (1P/6TM) and contains the GYGD signature motif which seems to be involved in potassium selectivity.</text>
</comment>
<dbReference type="EMBL" id="CM003613">
    <property type="protein sequence ID" value="KYP57202.1"/>
    <property type="molecule type" value="Genomic_DNA"/>
</dbReference>
<dbReference type="InterPro" id="IPR005821">
    <property type="entry name" value="Ion_trans_dom"/>
</dbReference>
<dbReference type="SMART" id="SM00100">
    <property type="entry name" value="cNMP"/>
    <property type="match status" value="1"/>
</dbReference>
<dbReference type="Proteomes" id="UP000075243">
    <property type="component" value="Chromosome 11"/>
</dbReference>
<evidence type="ECO:0000256" key="13">
    <source>
        <dbReference type="RuleBase" id="RU369015"/>
    </source>
</evidence>
<feature type="transmembrane region" description="Helical" evidence="13">
    <location>
        <begin position="89"/>
        <end position="116"/>
    </location>
</feature>
<dbReference type="PROSITE" id="PS50042">
    <property type="entry name" value="CNMP_BINDING_3"/>
    <property type="match status" value="1"/>
</dbReference>
<feature type="transmembrane region" description="Helical" evidence="13">
    <location>
        <begin position="273"/>
        <end position="295"/>
    </location>
</feature>
<dbReference type="CDD" id="cd00038">
    <property type="entry name" value="CAP_ED"/>
    <property type="match status" value="1"/>
</dbReference>
<comment type="domain">
    <text evidence="13">The KHA domain (rich in hydrophobic and acidic residues) present in the C-terminal part is likely to be important for tetramerization.</text>
</comment>
<dbReference type="Pfam" id="PF00520">
    <property type="entry name" value="Ion_trans"/>
    <property type="match status" value="1"/>
</dbReference>
<dbReference type="InterPro" id="IPR018490">
    <property type="entry name" value="cNMP-bd_dom_sf"/>
</dbReference>
<evidence type="ECO:0000256" key="11">
    <source>
        <dbReference type="ARBA" id="ARBA00023136"/>
    </source>
</evidence>
<keyword evidence="10 13" id="KW-0406">Ion transport</keyword>
<evidence type="ECO:0000256" key="2">
    <source>
        <dbReference type="ARBA" id="ARBA00007929"/>
    </source>
</evidence>
<evidence type="ECO:0000256" key="7">
    <source>
        <dbReference type="ARBA" id="ARBA00022882"/>
    </source>
</evidence>
<dbReference type="AlphaFoldDB" id="A0A151SR39"/>